<accession>A0A8R1UCK6</accession>
<dbReference type="Proteomes" id="UP000005239">
    <property type="component" value="Unassembled WGS sequence"/>
</dbReference>
<name>A0A8R1UCK6_PRIPA</name>
<proteinExistence type="predicted"/>
<evidence type="ECO:0000313" key="2">
    <source>
        <dbReference type="Proteomes" id="UP000005239"/>
    </source>
</evidence>
<dbReference type="EnsemblMetazoa" id="PPA19946.1">
    <property type="protein sequence ID" value="PPA19946.1"/>
    <property type="gene ID" value="WBGene00109500"/>
</dbReference>
<protein>
    <submittedName>
        <fullName evidence="1">Uncharacterized protein</fullName>
    </submittedName>
</protein>
<evidence type="ECO:0000313" key="1">
    <source>
        <dbReference type="EnsemblMetazoa" id="PPA19946.1"/>
    </source>
</evidence>
<keyword evidence="2" id="KW-1185">Reference proteome</keyword>
<dbReference type="AlphaFoldDB" id="A0A8R1UCK6"/>
<reference evidence="2" key="1">
    <citation type="journal article" date="2008" name="Nat. Genet.">
        <title>The Pristionchus pacificus genome provides a unique perspective on nematode lifestyle and parasitism.</title>
        <authorList>
            <person name="Dieterich C."/>
            <person name="Clifton S.W."/>
            <person name="Schuster L.N."/>
            <person name="Chinwalla A."/>
            <person name="Delehaunty K."/>
            <person name="Dinkelacker I."/>
            <person name="Fulton L."/>
            <person name="Fulton R."/>
            <person name="Godfrey J."/>
            <person name="Minx P."/>
            <person name="Mitreva M."/>
            <person name="Roeseler W."/>
            <person name="Tian H."/>
            <person name="Witte H."/>
            <person name="Yang S.P."/>
            <person name="Wilson R.K."/>
            <person name="Sommer R.J."/>
        </authorList>
    </citation>
    <scope>NUCLEOTIDE SEQUENCE [LARGE SCALE GENOMIC DNA]</scope>
    <source>
        <strain evidence="2">PS312</strain>
    </source>
</reference>
<reference evidence="1" key="2">
    <citation type="submission" date="2022-06" db="UniProtKB">
        <authorList>
            <consortium name="EnsemblMetazoa"/>
        </authorList>
    </citation>
    <scope>IDENTIFICATION</scope>
    <source>
        <strain evidence="1">PS312</strain>
    </source>
</reference>
<gene>
    <name evidence="1" type="primary">WBGene00109500</name>
</gene>
<sequence length="273" mass="32219">MHTLYIQIDIISLLVEATENSIENREAGLPACGPFESVLLTMGEDGRRIEEERDRLKDKIIHYEERINDVCHHISSTIDDRLEVTAGALVHQNTKRNIKSKTDGLEMLSMPPGRNLPMDEEEKSNWIDNYHKKLKSKLPRELMKEEEAEWFLRNFNEWSSDHLSNLRMLSRNLTGEWPRDRNCPFLPYETAILLLLARSNEILTHNSNMRCELEDLRRSFDGKSVTYSMASDTSQWRNPRSGQFDDLRNTLLSPFRRFWKFSKKHLRRMGIRR</sequence>
<organism evidence="1 2">
    <name type="scientific">Pristionchus pacificus</name>
    <name type="common">Parasitic nematode worm</name>
    <dbReference type="NCBI Taxonomy" id="54126"/>
    <lineage>
        <taxon>Eukaryota</taxon>
        <taxon>Metazoa</taxon>
        <taxon>Ecdysozoa</taxon>
        <taxon>Nematoda</taxon>
        <taxon>Chromadorea</taxon>
        <taxon>Rhabditida</taxon>
        <taxon>Rhabditina</taxon>
        <taxon>Diplogasteromorpha</taxon>
        <taxon>Diplogasteroidea</taxon>
        <taxon>Neodiplogasteridae</taxon>
        <taxon>Pristionchus</taxon>
    </lineage>
</organism>